<accession>A0A6C0CZN7</accession>
<protein>
    <submittedName>
        <fullName evidence="1">Uncharacterized protein</fullName>
    </submittedName>
</protein>
<dbReference type="AlphaFoldDB" id="A0A6C0CZN7"/>
<evidence type="ECO:0000313" key="1">
    <source>
        <dbReference type="EMBL" id="QHT09968.1"/>
    </source>
</evidence>
<proteinExistence type="predicted"/>
<sequence>MRPFYFFVHLLSLNSLNSLNFLNSLNSPSFRHIVIGTNTNRNKVDLDHYFHLSPPDIHKISFSFQDNDDIYLPKLMETLDPISRPIPTYHIFSKYHFQRFQSSPFSSKMSYANYCLWEEKVADIVFSYLGDLHHQWIIQLPAFFLYHDAIKSYGERDVVQHTLWITPSVDIGSPDMVLFDEKMLDSKFI</sequence>
<reference evidence="1" key="1">
    <citation type="journal article" date="2020" name="Nature">
        <title>Giant virus diversity and host interactions through global metagenomics.</title>
        <authorList>
            <person name="Schulz F."/>
            <person name="Roux S."/>
            <person name="Paez-Espino D."/>
            <person name="Jungbluth S."/>
            <person name="Walsh D.A."/>
            <person name="Denef V.J."/>
            <person name="McMahon K.D."/>
            <person name="Konstantinidis K.T."/>
            <person name="Eloe-Fadrosh E.A."/>
            <person name="Kyrpides N.C."/>
            <person name="Woyke T."/>
        </authorList>
    </citation>
    <scope>NUCLEOTIDE SEQUENCE</scope>
    <source>
        <strain evidence="1">GVMAG-M-3300023174-104</strain>
    </source>
</reference>
<name>A0A6C0CZN7_9ZZZZ</name>
<dbReference type="EMBL" id="MN739518">
    <property type="protein sequence ID" value="QHT09968.1"/>
    <property type="molecule type" value="Genomic_DNA"/>
</dbReference>
<organism evidence="1">
    <name type="scientific">viral metagenome</name>
    <dbReference type="NCBI Taxonomy" id="1070528"/>
    <lineage>
        <taxon>unclassified sequences</taxon>
        <taxon>metagenomes</taxon>
        <taxon>organismal metagenomes</taxon>
    </lineage>
</organism>